<feature type="compositionally biased region" description="Polar residues" evidence="1">
    <location>
        <begin position="57"/>
        <end position="67"/>
    </location>
</feature>
<dbReference type="EMBL" id="JANBVO010000007">
    <property type="protein sequence ID" value="KAJ9150851.1"/>
    <property type="molecule type" value="Genomic_DNA"/>
</dbReference>
<dbReference type="SUPFAM" id="SSF52540">
    <property type="entry name" value="P-loop containing nucleoside triphosphate hydrolases"/>
    <property type="match status" value="1"/>
</dbReference>
<dbReference type="Pfam" id="PF22942">
    <property type="entry name" value="DUF7025"/>
    <property type="match status" value="1"/>
</dbReference>
<protein>
    <submittedName>
        <fullName evidence="3">ATPase AAA+ type core</fullName>
    </submittedName>
</protein>
<dbReference type="Gene3D" id="3.40.50.300">
    <property type="entry name" value="P-loop containing nucleotide triphosphate hydrolases"/>
    <property type="match status" value="1"/>
</dbReference>
<evidence type="ECO:0000256" key="1">
    <source>
        <dbReference type="SAM" id="MobiDB-lite"/>
    </source>
</evidence>
<dbReference type="SMART" id="SM00382">
    <property type="entry name" value="AAA"/>
    <property type="match status" value="1"/>
</dbReference>
<reference evidence="3" key="1">
    <citation type="submission" date="2022-07" db="EMBL/GenBank/DDBJ databases">
        <title>Fungi with potential for degradation of polypropylene.</title>
        <authorList>
            <person name="Gostincar C."/>
        </authorList>
    </citation>
    <scope>NUCLEOTIDE SEQUENCE</scope>
    <source>
        <strain evidence="3">EXF-13308</strain>
    </source>
</reference>
<dbReference type="Pfam" id="PF00004">
    <property type="entry name" value="AAA"/>
    <property type="match status" value="1"/>
</dbReference>
<feature type="domain" description="AAA+ ATPase" evidence="2">
    <location>
        <begin position="512"/>
        <end position="640"/>
    </location>
</feature>
<dbReference type="Pfam" id="PF23232">
    <property type="entry name" value="AAA_lid_13"/>
    <property type="match status" value="1"/>
</dbReference>
<dbReference type="InterPro" id="IPR056599">
    <property type="entry name" value="AAA_lid_fung"/>
</dbReference>
<comment type="caution">
    <text evidence="3">The sequence shown here is derived from an EMBL/GenBank/DDBJ whole genome shotgun (WGS) entry which is preliminary data.</text>
</comment>
<feature type="compositionally biased region" description="Basic and acidic residues" evidence="1">
    <location>
        <begin position="29"/>
        <end position="55"/>
    </location>
</feature>
<sequence>MESVNGTTATLEKRYIELLEQKIAQLEARLKDAGDNDDKSSSGPKDKDGKDKEEPPTTTSAENSGNEPGSLIHIVVSKFDHGSSQRRDFDSGKLLEPSSQATVQHPVIFRRYMDPENSKRLEYEELVVAFDGLKELLNETLKHHTERQFNAELVNFRSPFRTFVWQWDQLTQACEPCVTDTDKRELARRYLKEVMALISASEGLDSYFKSFASNHAGGTITFDFLWTVYPPGAKVIARSFMDEVQIFEVQSCNKIRTTSNKFAFLLVIAGFDWDGVDFNRAGYCLAIQEFQGPMPIRNLPCVPVSYYYSENDPKGEKLNSDLLKRGRKFVELCTSKTIHHRYQGQVLYHVRGNKTEYGLDEPRQPFQGPITKNGQLRRSEIIVDNASFMRSSRCPASGSLPLGSYELRWFHNLHKFETKQMQYEAFKASDELLLLCSPKVLGYSLKVGRWAQFSIQNVQPIAASTTADLGEAFDKKLKMEPGCKKLIKALVKTHQSNVDLPEKSDIVEGKGKGLVILLHGPPGVGKTLTAETVALATRKPLMPVSTAEIGLEPDEAERNLADIFEDAGRWQAVLLMDEADVFLEERRGTRDLQRNALVGVLLRVLEYYEGIIILTTNRITSLDVAVESRIHLAIRYRDLALTDRVRLFQNFLDDIVKEENMEPREDMDDKIKKMVRRSRINGRQIRNIVTSANLLAKSQNKKLKFAHIEEVHEITEQFLDGLKELTQQKRLANEGPKHDSD</sequence>
<organism evidence="3 4">
    <name type="scientific">Pleurostoma richardsiae</name>
    <dbReference type="NCBI Taxonomy" id="41990"/>
    <lineage>
        <taxon>Eukaryota</taxon>
        <taxon>Fungi</taxon>
        <taxon>Dikarya</taxon>
        <taxon>Ascomycota</taxon>
        <taxon>Pezizomycotina</taxon>
        <taxon>Sordariomycetes</taxon>
        <taxon>Sordariomycetidae</taxon>
        <taxon>Calosphaeriales</taxon>
        <taxon>Pleurostomataceae</taxon>
        <taxon>Pleurostoma</taxon>
    </lineage>
</organism>
<keyword evidence="4" id="KW-1185">Reference proteome</keyword>
<evidence type="ECO:0000313" key="4">
    <source>
        <dbReference type="Proteomes" id="UP001174694"/>
    </source>
</evidence>
<dbReference type="InterPro" id="IPR054289">
    <property type="entry name" value="DUF7025"/>
</dbReference>
<dbReference type="InterPro" id="IPR027417">
    <property type="entry name" value="P-loop_NTPase"/>
</dbReference>
<dbReference type="PANTHER" id="PTHR46411:SF2">
    <property type="entry name" value="AAA+ ATPASE DOMAIN-CONTAINING PROTEIN"/>
    <property type="match status" value="1"/>
</dbReference>
<evidence type="ECO:0000313" key="3">
    <source>
        <dbReference type="EMBL" id="KAJ9150851.1"/>
    </source>
</evidence>
<gene>
    <name evidence="3" type="ORF">NKR23_g3437</name>
</gene>
<dbReference type="InterPro" id="IPR003959">
    <property type="entry name" value="ATPase_AAA_core"/>
</dbReference>
<proteinExistence type="predicted"/>
<dbReference type="InterPro" id="IPR003593">
    <property type="entry name" value="AAA+_ATPase"/>
</dbReference>
<dbReference type="PANTHER" id="PTHR46411">
    <property type="entry name" value="FAMILY ATPASE, PUTATIVE-RELATED"/>
    <property type="match status" value="1"/>
</dbReference>
<accession>A0AA38RJE8</accession>
<name>A0AA38RJE8_9PEZI</name>
<dbReference type="GO" id="GO:0016887">
    <property type="term" value="F:ATP hydrolysis activity"/>
    <property type="evidence" value="ECO:0007669"/>
    <property type="project" value="InterPro"/>
</dbReference>
<dbReference type="CDD" id="cd19481">
    <property type="entry name" value="RecA-like_protease"/>
    <property type="match status" value="1"/>
</dbReference>
<dbReference type="GO" id="GO:0005524">
    <property type="term" value="F:ATP binding"/>
    <property type="evidence" value="ECO:0007669"/>
    <property type="project" value="InterPro"/>
</dbReference>
<evidence type="ECO:0000259" key="2">
    <source>
        <dbReference type="SMART" id="SM00382"/>
    </source>
</evidence>
<dbReference type="AlphaFoldDB" id="A0AA38RJE8"/>
<feature type="region of interest" description="Disordered" evidence="1">
    <location>
        <begin position="29"/>
        <end position="69"/>
    </location>
</feature>
<dbReference type="Proteomes" id="UP001174694">
    <property type="component" value="Unassembled WGS sequence"/>
</dbReference>